<dbReference type="GO" id="GO:0046872">
    <property type="term" value="F:metal ion binding"/>
    <property type="evidence" value="ECO:0007669"/>
    <property type="project" value="UniProtKB-KW"/>
</dbReference>
<evidence type="ECO:0000256" key="2">
    <source>
        <dbReference type="ARBA" id="ARBA00022617"/>
    </source>
</evidence>
<dbReference type="GO" id="GO:0016491">
    <property type="term" value="F:oxidoreductase activity"/>
    <property type="evidence" value="ECO:0007669"/>
    <property type="project" value="UniProtKB-KW"/>
</dbReference>
<comment type="caution">
    <text evidence="9">The sequence shown here is derived from an EMBL/GenBank/DDBJ whole genome shotgun (WGS) entry which is preliminary data.</text>
</comment>
<reference evidence="9 10" key="1">
    <citation type="journal article" date="2015" name="G3 (Bethesda)">
        <title>Insights into Ongoing Evolution of the Hexachlorocyclohexane Catabolic Pathway from Comparative Genomics of Ten Sphingomonadaceae Strains.</title>
        <authorList>
            <person name="Pearce S.L."/>
            <person name="Oakeshott J.G."/>
            <person name="Pandey G."/>
        </authorList>
    </citation>
    <scope>NUCLEOTIDE SEQUENCE [LARGE SCALE GENOMIC DNA]</scope>
    <source>
        <strain evidence="9 10">LL02</strain>
    </source>
</reference>
<dbReference type="InterPro" id="IPR036136">
    <property type="entry name" value="Nit/Sulf_reduc_fer-like_dom_sf"/>
</dbReference>
<sequence length="383" mass="39786">MSTPQGGSSGGKVRGWCPDAWRPMMAGDGLLVRVKPRLGRLTPAQAVGLGEAAVAHGSGSLDVTRRANLQIRGVTEAAWPDLLDRLLALGLVDADGGREGRRNILVSPDWKPGDDTHRIAAALHDRLGELPALPGKVGFVIDAGAEPALSAESGDFRIERGSEGVLLLRAEGRAVGVPLGHGAEVEALIDLAHWFAKSGGAAAGRMGRHAAPLPDWARGSVQPAQPKAAPAPGQRELGTAYGLPFGRLKAPTLIQLAQTPGITGIRTTPWRILLTEGGMPGQLDGLSLDPNEPLLRVDACPGMPECPQSSVETRMLARRLAPHVVGRLHVSGCAKGCAHSGVADVVLTGRRGAYDLSLGQRAGAPPLRAGLDIDSLIAHFGAV</sequence>
<organism evidence="9 10">
    <name type="scientific">Novosphingobium barchaimii LL02</name>
    <dbReference type="NCBI Taxonomy" id="1114963"/>
    <lineage>
        <taxon>Bacteria</taxon>
        <taxon>Pseudomonadati</taxon>
        <taxon>Pseudomonadota</taxon>
        <taxon>Alphaproteobacteria</taxon>
        <taxon>Sphingomonadales</taxon>
        <taxon>Sphingomonadaceae</taxon>
        <taxon>Novosphingobium</taxon>
    </lineage>
</organism>
<evidence type="ECO:0000256" key="7">
    <source>
        <dbReference type="SAM" id="MobiDB-lite"/>
    </source>
</evidence>
<proteinExistence type="predicted"/>
<evidence type="ECO:0000256" key="3">
    <source>
        <dbReference type="ARBA" id="ARBA00022723"/>
    </source>
</evidence>
<dbReference type="SUPFAM" id="SSF55124">
    <property type="entry name" value="Nitrite/Sulfite reductase N-terminal domain-like"/>
    <property type="match status" value="1"/>
</dbReference>
<feature type="region of interest" description="Disordered" evidence="7">
    <location>
        <begin position="213"/>
        <end position="234"/>
    </location>
</feature>
<keyword evidence="4" id="KW-0560">Oxidoreductase</keyword>
<protein>
    <submittedName>
        <fullName evidence="9">Precorrin-3B synthase</fullName>
    </submittedName>
</protein>
<name>A0A0J7XYF1_9SPHN</name>
<dbReference type="PANTHER" id="PTHR32439">
    <property type="entry name" value="FERREDOXIN--NITRITE REDUCTASE, CHLOROPLASTIC"/>
    <property type="match status" value="1"/>
</dbReference>
<evidence type="ECO:0000256" key="6">
    <source>
        <dbReference type="ARBA" id="ARBA00023014"/>
    </source>
</evidence>
<dbReference type="GO" id="GO:0051539">
    <property type="term" value="F:4 iron, 4 sulfur cluster binding"/>
    <property type="evidence" value="ECO:0007669"/>
    <property type="project" value="UniProtKB-KW"/>
</dbReference>
<evidence type="ECO:0000313" key="10">
    <source>
        <dbReference type="Proteomes" id="UP000052268"/>
    </source>
</evidence>
<dbReference type="Pfam" id="PF03460">
    <property type="entry name" value="NIR_SIR_ferr"/>
    <property type="match status" value="1"/>
</dbReference>
<evidence type="ECO:0000256" key="4">
    <source>
        <dbReference type="ARBA" id="ARBA00023002"/>
    </source>
</evidence>
<keyword evidence="10" id="KW-1185">Reference proteome</keyword>
<keyword evidence="5" id="KW-0408">Iron</keyword>
<dbReference type="Gene3D" id="3.90.480.10">
    <property type="entry name" value="Sulfite Reductase Hemoprotein,Domain 2"/>
    <property type="match status" value="1"/>
</dbReference>
<dbReference type="Gene3D" id="3.30.413.10">
    <property type="entry name" value="Sulfite Reductase Hemoprotein, domain 1"/>
    <property type="match status" value="2"/>
</dbReference>
<keyword evidence="2" id="KW-0349">Heme</keyword>
<gene>
    <name evidence="9" type="ORF">V474_16750</name>
</gene>
<dbReference type="PANTHER" id="PTHR32439:SF9">
    <property type="entry name" value="BLR3264 PROTEIN"/>
    <property type="match status" value="1"/>
</dbReference>
<dbReference type="InterPro" id="IPR005117">
    <property type="entry name" value="NiRdtase/SiRdtase_haem-b_fer"/>
</dbReference>
<dbReference type="Proteomes" id="UP000052268">
    <property type="component" value="Unassembled WGS sequence"/>
</dbReference>
<evidence type="ECO:0000259" key="8">
    <source>
        <dbReference type="Pfam" id="PF03460"/>
    </source>
</evidence>
<evidence type="ECO:0000256" key="5">
    <source>
        <dbReference type="ARBA" id="ARBA00023004"/>
    </source>
</evidence>
<keyword evidence="3" id="KW-0479">Metal-binding</keyword>
<feature type="domain" description="Nitrite/Sulfite reductase ferredoxin-like" evidence="8">
    <location>
        <begin position="24"/>
        <end position="88"/>
    </location>
</feature>
<dbReference type="InterPro" id="IPR051329">
    <property type="entry name" value="NIR_SIR_4Fe-4S"/>
</dbReference>
<dbReference type="AlphaFoldDB" id="A0A0J7XYF1"/>
<dbReference type="InterPro" id="IPR045854">
    <property type="entry name" value="NO2/SO3_Rdtase_4Fe4S_sf"/>
</dbReference>
<accession>A0A0J7XYF1</accession>
<dbReference type="PATRIC" id="fig|1114963.3.peg.2184"/>
<dbReference type="EMBL" id="JACU01000004">
    <property type="protein sequence ID" value="KMS56559.1"/>
    <property type="molecule type" value="Genomic_DNA"/>
</dbReference>
<evidence type="ECO:0000313" key="9">
    <source>
        <dbReference type="EMBL" id="KMS56559.1"/>
    </source>
</evidence>
<feature type="compositionally biased region" description="Low complexity" evidence="7">
    <location>
        <begin position="222"/>
        <end position="232"/>
    </location>
</feature>
<keyword evidence="6" id="KW-0411">Iron-sulfur</keyword>
<keyword evidence="1" id="KW-0004">4Fe-4S</keyword>
<dbReference type="SUPFAM" id="SSF56014">
    <property type="entry name" value="Nitrite and sulphite reductase 4Fe-4S domain-like"/>
    <property type="match status" value="1"/>
</dbReference>
<evidence type="ECO:0000256" key="1">
    <source>
        <dbReference type="ARBA" id="ARBA00022485"/>
    </source>
</evidence>